<organism evidence="1 2">
    <name type="scientific">Beauveria bassiana D1-5</name>
    <dbReference type="NCBI Taxonomy" id="1245745"/>
    <lineage>
        <taxon>Eukaryota</taxon>
        <taxon>Fungi</taxon>
        <taxon>Dikarya</taxon>
        <taxon>Ascomycota</taxon>
        <taxon>Pezizomycotina</taxon>
        <taxon>Sordariomycetes</taxon>
        <taxon>Hypocreomycetidae</taxon>
        <taxon>Hypocreales</taxon>
        <taxon>Cordycipitaceae</taxon>
        <taxon>Beauveria</taxon>
    </lineage>
</organism>
<comment type="caution">
    <text evidence="1">The sequence shown here is derived from an EMBL/GenBank/DDBJ whole genome shotgun (WGS) entry which is preliminary data.</text>
</comment>
<dbReference type="Proteomes" id="UP000030106">
    <property type="component" value="Unassembled WGS sequence"/>
</dbReference>
<reference evidence="1 2" key="1">
    <citation type="submission" date="2012-10" db="EMBL/GenBank/DDBJ databases">
        <title>Genome sequencing and analysis of entomopathogenic fungi Beauveria bassiana D1-5.</title>
        <authorList>
            <person name="Li Q."/>
            <person name="Wang L."/>
            <person name="Zhang Z."/>
            <person name="Wang Q."/>
            <person name="Ren J."/>
            <person name="Wang M."/>
            <person name="Xu W."/>
            <person name="Wang J."/>
            <person name="Lu Y."/>
            <person name="Du Q."/>
            <person name="Sun Z."/>
        </authorList>
    </citation>
    <scope>NUCLEOTIDE SEQUENCE [LARGE SCALE GENOMIC DNA]</scope>
    <source>
        <strain evidence="1 2">D1-5</strain>
    </source>
</reference>
<sequence length="68" mass="7288">MKPKITLEKEQTAAWLCGDWIGSALCADIPDALATYFRPALAGLGARHRNSMVVTSTAPSDESRLGAR</sequence>
<dbReference type="AlphaFoldDB" id="A0A0A2VB34"/>
<accession>A0A0A2VB34</accession>
<evidence type="ECO:0000313" key="1">
    <source>
        <dbReference type="EMBL" id="KGQ05101.1"/>
    </source>
</evidence>
<dbReference type="EMBL" id="ANFO01000973">
    <property type="protein sequence ID" value="KGQ05101.1"/>
    <property type="molecule type" value="Genomic_DNA"/>
</dbReference>
<name>A0A0A2VB34_BEABA</name>
<evidence type="ECO:0000313" key="2">
    <source>
        <dbReference type="Proteomes" id="UP000030106"/>
    </source>
</evidence>
<proteinExistence type="predicted"/>
<dbReference type="HOGENOM" id="CLU_2793607_0_0_1"/>
<protein>
    <submittedName>
        <fullName evidence="1">Uncharacterized protein</fullName>
    </submittedName>
</protein>
<gene>
    <name evidence="1" type="ORF">BBAD15_g9639</name>
</gene>